<dbReference type="EMBL" id="CP014859">
    <property type="protein sequence ID" value="AOS64899.1"/>
    <property type="molecule type" value="Genomic_DNA"/>
</dbReference>
<evidence type="ECO:0000256" key="3">
    <source>
        <dbReference type="ARBA" id="ARBA00022475"/>
    </source>
</evidence>
<evidence type="ECO:0000259" key="12">
    <source>
        <dbReference type="Pfam" id="PF13244"/>
    </source>
</evidence>
<feature type="transmembrane region" description="Helical" evidence="9">
    <location>
        <begin position="201"/>
        <end position="217"/>
    </location>
</feature>
<organism evidence="14 15">
    <name type="scientific">Actinoalloteichus hymeniacidonis</name>
    <dbReference type="NCBI Taxonomy" id="340345"/>
    <lineage>
        <taxon>Bacteria</taxon>
        <taxon>Bacillati</taxon>
        <taxon>Actinomycetota</taxon>
        <taxon>Actinomycetes</taxon>
        <taxon>Pseudonocardiales</taxon>
        <taxon>Pseudonocardiaceae</taxon>
        <taxon>Actinoalloteichus</taxon>
    </lineage>
</organism>
<feature type="transmembrane region" description="Helical" evidence="9">
    <location>
        <begin position="843"/>
        <end position="865"/>
    </location>
</feature>
<dbReference type="Pfam" id="PF04039">
    <property type="entry name" value="MnhB"/>
    <property type="match status" value="1"/>
</dbReference>
<feature type="transmembrane region" description="Helical" evidence="9">
    <location>
        <begin position="446"/>
        <end position="469"/>
    </location>
</feature>
<proteinExistence type="predicted"/>
<feature type="transmembrane region" description="Helical" evidence="9">
    <location>
        <begin position="238"/>
        <end position="260"/>
    </location>
</feature>
<evidence type="ECO:0000313" key="14">
    <source>
        <dbReference type="EMBL" id="AOS64899.1"/>
    </source>
</evidence>
<dbReference type="Proteomes" id="UP000095210">
    <property type="component" value="Chromosome"/>
</dbReference>
<gene>
    <name evidence="14" type="ORF">TL08_20540</name>
</gene>
<feature type="domain" description="Na+/H+ antiporter MnhB subunit-related protein" evidence="11">
    <location>
        <begin position="785"/>
        <end position="906"/>
    </location>
</feature>
<name>A0AAC9HT77_9PSEU</name>
<feature type="transmembrane region" description="Helical" evidence="9">
    <location>
        <begin position="131"/>
        <end position="149"/>
    </location>
</feature>
<feature type="compositionally biased region" description="Basic residues" evidence="8">
    <location>
        <begin position="924"/>
        <end position="936"/>
    </location>
</feature>
<comment type="subcellular location">
    <subcellularLocation>
        <location evidence="1">Cell membrane</location>
        <topology evidence="1">Multi-pass membrane protein</topology>
    </subcellularLocation>
    <subcellularLocation>
        <location evidence="7">Membrane</location>
        <topology evidence="7">Multi-pass membrane protein</topology>
    </subcellularLocation>
</comment>
<evidence type="ECO:0000259" key="11">
    <source>
        <dbReference type="Pfam" id="PF04039"/>
    </source>
</evidence>
<evidence type="ECO:0000256" key="8">
    <source>
        <dbReference type="SAM" id="MobiDB-lite"/>
    </source>
</evidence>
<dbReference type="NCBIfam" id="NF009290">
    <property type="entry name" value="PRK12650.1"/>
    <property type="match status" value="1"/>
</dbReference>
<keyword evidence="4 7" id="KW-0812">Transmembrane</keyword>
<keyword evidence="15" id="KW-1185">Reference proteome</keyword>
<keyword evidence="14" id="KW-0560">Oxidoreductase</keyword>
<feature type="domain" description="MrpA C-terminal/MbhD" evidence="12">
    <location>
        <begin position="601"/>
        <end position="666"/>
    </location>
</feature>
<feature type="transmembrane region" description="Helical" evidence="9">
    <location>
        <begin position="594"/>
        <end position="612"/>
    </location>
</feature>
<reference evidence="15" key="1">
    <citation type="submission" date="2016-03" db="EMBL/GenBank/DDBJ databases">
        <title>Complete genome sequence of the type strain Actinoalloteichus hymeniacidonis DSM 45092.</title>
        <authorList>
            <person name="Schaffert L."/>
            <person name="Albersmeier A."/>
            <person name="Winkler A."/>
            <person name="Kalinowski J."/>
            <person name="Zotchev S."/>
            <person name="Ruckert C."/>
        </authorList>
    </citation>
    <scope>NUCLEOTIDE SEQUENCE [LARGE SCALE GENOMIC DNA]</scope>
    <source>
        <strain evidence="15">HPA177(T) (DSM 45092(T))</strain>
    </source>
</reference>
<dbReference type="GO" id="GO:0050136">
    <property type="term" value="F:NADH dehydrogenase (quinone) (non-electrogenic) activity"/>
    <property type="evidence" value="ECO:0007669"/>
    <property type="project" value="UniProtKB-EC"/>
</dbReference>
<dbReference type="Pfam" id="PF00361">
    <property type="entry name" value="Proton_antipo_M"/>
    <property type="match status" value="1"/>
</dbReference>
<dbReference type="InterPro" id="IPR001750">
    <property type="entry name" value="ND/Mrp_TM"/>
</dbReference>
<evidence type="ECO:0000256" key="5">
    <source>
        <dbReference type="ARBA" id="ARBA00022989"/>
    </source>
</evidence>
<feature type="transmembrane region" description="Helical" evidence="9">
    <location>
        <begin position="404"/>
        <end position="425"/>
    </location>
</feature>
<evidence type="ECO:0000256" key="4">
    <source>
        <dbReference type="ARBA" id="ARBA00022692"/>
    </source>
</evidence>
<dbReference type="InterPro" id="IPR007182">
    <property type="entry name" value="MnhB"/>
</dbReference>
<evidence type="ECO:0000259" key="10">
    <source>
        <dbReference type="Pfam" id="PF00361"/>
    </source>
</evidence>
<feature type="domain" description="MrpA C-terminal/MbhE" evidence="13">
    <location>
        <begin position="679"/>
        <end position="755"/>
    </location>
</feature>
<keyword evidence="2" id="KW-0813">Transport</keyword>
<feature type="transmembrane region" description="Helical" evidence="9">
    <location>
        <begin position="266"/>
        <end position="289"/>
    </location>
</feature>
<keyword evidence="5 9" id="KW-1133">Transmembrane helix</keyword>
<dbReference type="InterPro" id="IPR046806">
    <property type="entry name" value="MrpA_C/MbhE"/>
</dbReference>
<feature type="compositionally biased region" description="Low complexity" evidence="8">
    <location>
        <begin position="937"/>
        <end position="946"/>
    </location>
</feature>
<evidence type="ECO:0000256" key="6">
    <source>
        <dbReference type="ARBA" id="ARBA00023136"/>
    </source>
</evidence>
<dbReference type="InterPro" id="IPR050616">
    <property type="entry name" value="CPA3_Na-H_Antiporter_A"/>
</dbReference>
<dbReference type="PANTHER" id="PTHR43373">
    <property type="entry name" value="NA(+)/H(+) ANTIPORTER SUBUNIT"/>
    <property type="match status" value="1"/>
</dbReference>
<dbReference type="RefSeq" id="WP_084643296.1">
    <property type="nucleotide sequence ID" value="NZ_CP014859.1"/>
</dbReference>
<dbReference type="EC" id="1.6.5.9" evidence="14"/>
<feature type="transmembrane region" description="Helical" evidence="9">
    <location>
        <begin position="161"/>
        <end position="181"/>
    </location>
</feature>
<keyword evidence="3" id="KW-1003">Cell membrane</keyword>
<dbReference type="GO" id="GO:0005886">
    <property type="term" value="C:plasma membrane"/>
    <property type="evidence" value="ECO:0007669"/>
    <property type="project" value="UniProtKB-SubCell"/>
</dbReference>
<feature type="transmembrane region" description="Helical" evidence="9">
    <location>
        <begin position="885"/>
        <end position="908"/>
    </location>
</feature>
<feature type="region of interest" description="Disordered" evidence="8">
    <location>
        <begin position="916"/>
        <end position="952"/>
    </location>
</feature>
<dbReference type="PRINTS" id="PR01434">
    <property type="entry name" value="NADHDHGNASE5"/>
</dbReference>
<protein>
    <submittedName>
        <fullName evidence="14">NADH dehydrogenase (Quinone)</fullName>
        <ecNumber evidence="14">1.6.5.9</ecNumber>
    </submittedName>
</protein>
<feature type="domain" description="NADH:quinone oxidoreductase/Mrp antiporter transmembrane" evidence="10">
    <location>
        <begin position="126"/>
        <end position="413"/>
    </location>
</feature>
<feature type="transmembrane region" description="Helical" evidence="9">
    <location>
        <begin position="489"/>
        <end position="512"/>
    </location>
</feature>
<keyword evidence="6 9" id="KW-0472">Membrane</keyword>
<sequence length="952" mass="100009">MLLVVLVVALVLTTLSTPLLDRLLGRAAGWPIMAVFVALTVAVAIQGRHVLVGGGTLEFSQPWMPEIGVNLDLRMDGLGWLFCMLVLAVGALIIAYSTRYFPPGRRGGFYFLMTAFATAMTGLVLADDLVLLFVFWELTTICSFYLIGLSGPSANRPAVRTFLVTALGGLALLTAVVLLIVRTGTSSLSAILADTSWMQDTGFATVVALLVMLAVFTKSAQFPFHYWLPDAMAASTPVSAYLHAATMVKAGVYVAMRFSAAFGDFAVWNLGLISIGLLTALIGAVFALQRHDLKELAAYSTVSQLGFLIMVIGIGTPAALIAAAVHTVAHALFKSALFMTVGIIDRQAGTRDIRRLSGLRSAMPVTAIVASLAALSMAGIPPFLGFVSKETLFDALLAAPGPAWVVPAVGVGAVIAAAFTFAYAFRFVVGVFGGPPNEASPREAGVWFLAAPAVAVVGGLLLGLGAQWLNPLVDRVAVDAAPGSGHADLSLWHGFNAALLMSAAAIGLGALLTWRSASGEALAGRRFFPVSGTAVFEVLYRGVIALGVRVGDLTRSDSPGRHMAVPIVLIGALTAVVATANLDFGSFTAPTSRTLDWILVVLVVAAVLSATITRSRLAGLVLVGVAGFTVALWFLFLGAFDVALTQLLVEILTVVVAVLVLRRLPRRFHRATRRRTVLTAGIAIVAGLSAGLAAYLMTGRRELSQAAEYFLSHVEDDTGGTNVVNTILVDYRAMDTMGELTVLGVAGLVIISVLKSSGLISGGGERQPKVPPSSAVWNADENTVIVRTVARWLMPLLVLWSLYLLLRGHYEPGGGFIAGLVGGAGFALVYLTAASESAARIRLSSPGLIATGIVVAAGSGLLGYFDGSFLRPLHADIWMPWGDFHFTTALIFDVGVYLAVIGVLLTALNHLGLRQPQTMGVRPRPPRGRSSSRRGRAATGRSSKGRATGGSR</sequence>
<feature type="transmembrane region" description="Helical" evidence="9">
    <location>
        <begin position="642"/>
        <end position="664"/>
    </location>
</feature>
<evidence type="ECO:0000259" key="13">
    <source>
        <dbReference type="Pfam" id="PF20501"/>
    </source>
</evidence>
<evidence type="ECO:0000313" key="15">
    <source>
        <dbReference type="Proteomes" id="UP000095210"/>
    </source>
</evidence>
<feature type="transmembrane region" description="Helical" evidence="9">
    <location>
        <begin position="563"/>
        <end position="582"/>
    </location>
</feature>
<dbReference type="Pfam" id="PF13244">
    <property type="entry name" value="MbhD"/>
    <property type="match status" value="1"/>
</dbReference>
<dbReference type="KEGG" id="ahm:TL08_20540"/>
<feature type="transmembrane region" description="Helical" evidence="9">
    <location>
        <begin position="676"/>
        <end position="697"/>
    </location>
</feature>
<feature type="transmembrane region" description="Helical" evidence="9">
    <location>
        <begin position="78"/>
        <end position="96"/>
    </location>
</feature>
<dbReference type="PANTHER" id="PTHR43373:SF1">
    <property type="entry name" value="NA(+)_H(+) ANTIPORTER SUBUNIT A"/>
    <property type="match status" value="1"/>
</dbReference>
<accession>A0AAC9HT77</accession>
<evidence type="ECO:0000256" key="9">
    <source>
        <dbReference type="SAM" id="Phobius"/>
    </source>
</evidence>
<dbReference type="Pfam" id="PF20501">
    <property type="entry name" value="MbhE"/>
    <property type="match status" value="1"/>
</dbReference>
<feature type="transmembrane region" description="Helical" evidence="9">
    <location>
        <begin position="812"/>
        <end position="831"/>
    </location>
</feature>
<dbReference type="AlphaFoldDB" id="A0AAC9HT77"/>
<evidence type="ECO:0000256" key="7">
    <source>
        <dbReference type="RuleBase" id="RU000320"/>
    </source>
</evidence>
<evidence type="ECO:0000256" key="2">
    <source>
        <dbReference type="ARBA" id="ARBA00022448"/>
    </source>
</evidence>
<evidence type="ECO:0000256" key="1">
    <source>
        <dbReference type="ARBA" id="ARBA00004651"/>
    </source>
</evidence>
<feature type="transmembrane region" description="Helical" evidence="9">
    <location>
        <begin position="784"/>
        <end position="806"/>
    </location>
</feature>
<dbReference type="InterPro" id="IPR025383">
    <property type="entry name" value="MrpA_C/MbhD"/>
</dbReference>
<feature type="transmembrane region" description="Helical" evidence="9">
    <location>
        <begin position="108"/>
        <end position="125"/>
    </location>
</feature>
<feature type="transmembrane region" description="Helical" evidence="9">
    <location>
        <begin position="617"/>
        <end position="636"/>
    </location>
</feature>
<feature type="transmembrane region" description="Helical" evidence="9">
    <location>
        <begin position="365"/>
        <end position="384"/>
    </location>
</feature>
<feature type="transmembrane region" description="Helical" evidence="9">
    <location>
        <begin position="740"/>
        <end position="763"/>
    </location>
</feature>